<gene>
    <name evidence="1" type="ORF">FCALED_LOCUS7462</name>
</gene>
<accession>A0A9N9BRG9</accession>
<name>A0A9N9BRG9_9GLOM</name>
<comment type="caution">
    <text evidence="1">The sequence shown here is derived from an EMBL/GenBank/DDBJ whole genome shotgun (WGS) entry which is preliminary data.</text>
</comment>
<proteinExistence type="predicted"/>
<organism evidence="1 2">
    <name type="scientific">Funneliformis caledonium</name>
    <dbReference type="NCBI Taxonomy" id="1117310"/>
    <lineage>
        <taxon>Eukaryota</taxon>
        <taxon>Fungi</taxon>
        <taxon>Fungi incertae sedis</taxon>
        <taxon>Mucoromycota</taxon>
        <taxon>Glomeromycotina</taxon>
        <taxon>Glomeromycetes</taxon>
        <taxon>Glomerales</taxon>
        <taxon>Glomeraceae</taxon>
        <taxon>Funneliformis</taxon>
    </lineage>
</organism>
<evidence type="ECO:0000313" key="1">
    <source>
        <dbReference type="EMBL" id="CAG8578365.1"/>
    </source>
</evidence>
<keyword evidence="2" id="KW-1185">Reference proteome</keyword>
<evidence type="ECO:0000313" key="2">
    <source>
        <dbReference type="Proteomes" id="UP000789570"/>
    </source>
</evidence>
<reference evidence="1" key="1">
    <citation type="submission" date="2021-06" db="EMBL/GenBank/DDBJ databases">
        <authorList>
            <person name="Kallberg Y."/>
            <person name="Tangrot J."/>
            <person name="Rosling A."/>
        </authorList>
    </citation>
    <scope>NUCLEOTIDE SEQUENCE</scope>
    <source>
        <strain evidence="1">UK204</strain>
    </source>
</reference>
<sequence length="103" mass="11811">MIDIFSSSLLDNIYQQANPPQQIELNTECELKLRKVIKKAIKESRCSAIKLLLTELTNDQILNVNLGCMFLECLKKLPTTKIKNEPSETTLITNYLDHIMRGM</sequence>
<dbReference type="EMBL" id="CAJVPQ010001985">
    <property type="protein sequence ID" value="CAG8578365.1"/>
    <property type="molecule type" value="Genomic_DNA"/>
</dbReference>
<protein>
    <submittedName>
        <fullName evidence="1">8631_t:CDS:1</fullName>
    </submittedName>
</protein>
<dbReference type="OrthoDB" id="10500363at2759"/>
<dbReference type="Proteomes" id="UP000789570">
    <property type="component" value="Unassembled WGS sequence"/>
</dbReference>
<dbReference type="AlphaFoldDB" id="A0A9N9BRG9"/>